<comment type="caution">
    <text evidence="4">The sequence shown here is derived from an EMBL/GenBank/DDBJ whole genome shotgun (WGS) entry which is preliminary data.</text>
</comment>
<comment type="subcellular location">
    <subcellularLocation>
        <location evidence="3">Cytoplasm</location>
    </subcellularLocation>
</comment>
<feature type="site" description="Important for substrate specificity" evidence="3">
    <location>
        <position position="71"/>
    </location>
</feature>
<evidence type="ECO:0000256" key="2">
    <source>
        <dbReference type="ARBA" id="ARBA00022801"/>
    </source>
</evidence>
<keyword evidence="3" id="KW-0546">Nucleotide metabolism</keyword>
<dbReference type="Proteomes" id="UP001623591">
    <property type="component" value="Unassembled WGS sequence"/>
</dbReference>
<dbReference type="Pfam" id="PF02545">
    <property type="entry name" value="Maf"/>
    <property type="match status" value="1"/>
</dbReference>
<dbReference type="InterPro" id="IPR003697">
    <property type="entry name" value="Maf-like"/>
</dbReference>
<dbReference type="CDD" id="cd00555">
    <property type="entry name" value="Maf"/>
    <property type="match status" value="1"/>
</dbReference>
<keyword evidence="5" id="KW-1185">Reference proteome</keyword>
<evidence type="ECO:0000313" key="4">
    <source>
        <dbReference type="EMBL" id="MFL0247467.1"/>
    </source>
</evidence>
<dbReference type="NCBIfam" id="TIGR00172">
    <property type="entry name" value="maf"/>
    <property type="match status" value="1"/>
</dbReference>
<comment type="caution">
    <text evidence="3">Lacks conserved residue(s) required for the propagation of feature annotation.</text>
</comment>
<comment type="catalytic activity">
    <reaction evidence="3">
        <text>UTP + H2O = UMP + diphosphate + H(+)</text>
        <dbReference type="Rhea" id="RHEA:29395"/>
        <dbReference type="ChEBI" id="CHEBI:15377"/>
        <dbReference type="ChEBI" id="CHEBI:15378"/>
        <dbReference type="ChEBI" id="CHEBI:33019"/>
        <dbReference type="ChEBI" id="CHEBI:46398"/>
        <dbReference type="ChEBI" id="CHEBI:57865"/>
        <dbReference type="EC" id="3.6.1.9"/>
    </reaction>
</comment>
<accession>A0ABW8T4Y7</accession>
<evidence type="ECO:0000256" key="3">
    <source>
        <dbReference type="HAMAP-Rule" id="MF_00528"/>
    </source>
</evidence>
<dbReference type="PANTHER" id="PTHR43213">
    <property type="entry name" value="BIFUNCTIONAL DTTP/UTP PYROPHOSPHATASE/METHYLTRANSFERASE PROTEIN-RELATED"/>
    <property type="match status" value="1"/>
</dbReference>
<dbReference type="HAMAP" id="MF_00528">
    <property type="entry name" value="Maf"/>
    <property type="match status" value="1"/>
</dbReference>
<feature type="site" description="Important for substrate specificity" evidence="3">
    <location>
        <position position="155"/>
    </location>
</feature>
<comment type="cofactor">
    <cofactor evidence="1 3">
        <name>a divalent metal cation</name>
        <dbReference type="ChEBI" id="CHEBI:60240"/>
    </cofactor>
</comment>
<proteinExistence type="inferred from homology"/>
<dbReference type="NCBIfam" id="NF000867">
    <property type="entry name" value="PRK00078.1"/>
    <property type="match status" value="1"/>
</dbReference>
<evidence type="ECO:0000313" key="5">
    <source>
        <dbReference type="Proteomes" id="UP001623591"/>
    </source>
</evidence>
<dbReference type="EMBL" id="JBJHZZ010000006">
    <property type="protein sequence ID" value="MFL0247467.1"/>
    <property type="molecule type" value="Genomic_DNA"/>
</dbReference>
<gene>
    <name evidence="4" type="ORF">ACJDUG_10835</name>
</gene>
<reference evidence="4 5" key="1">
    <citation type="submission" date="2024-11" db="EMBL/GenBank/DDBJ databases">
        <authorList>
            <person name="Heng Y.C."/>
            <person name="Lim A.C.H."/>
            <person name="Lee J.K.Y."/>
            <person name="Kittelmann S."/>
        </authorList>
    </citation>
    <scope>NUCLEOTIDE SEQUENCE [LARGE SCALE GENOMIC DNA]</scope>
    <source>
        <strain evidence="4 5">WILCCON 0185</strain>
    </source>
</reference>
<comment type="catalytic activity">
    <reaction evidence="3">
        <text>dTTP + H2O = dTMP + diphosphate + H(+)</text>
        <dbReference type="Rhea" id="RHEA:28534"/>
        <dbReference type="ChEBI" id="CHEBI:15377"/>
        <dbReference type="ChEBI" id="CHEBI:15378"/>
        <dbReference type="ChEBI" id="CHEBI:33019"/>
        <dbReference type="ChEBI" id="CHEBI:37568"/>
        <dbReference type="ChEBI" id="CHEBI:63528"/>
        <dbReference type="EC" id="3.6.1.9"/>
    </reaction>
</comment>
<name>A0ABW8T4Y7_9CLOT</name>
<feature type="site" description="Important for substrate specificity" evidence="3">
    <location>
        <position position="11"/>
    </location>
</feature>
<comment type="similarity">
    <text evidence="3">Belongs to the Maf family. YhdE subfamily.</text>
</comment>
<keyword evidence="2 3" id="KW-0378">Hydrolase</keyword>
<organism evidence="4 5">
    <name type="scientific">Candidatus Clostridium stratigraminis</name>
    <dbReference type="NCBI Taxonomy" id="3381661"/>
    <lineage>
        <taxon>Bacteria</taxon>
        <taxon>Bacillati</taxon>
        <taxon>Bacillota</taxon>
        <taxon>Clostridia</taxon>
        <taxon>Eubacteriales</taxon>
        <taxon>Clostridiaceae</taxon>
        <taxon>Clostridium</taxon>
    </lineage>
</organism>
<sequence length="191" mass="20992">MSIILASASERRKELLKRIIPDFKVIASDFNEDSVTFNGDCIKYVENLSLGKAQDVASKTDAANIIIGCDTIVYHNKKVLGKPKNEEEAYKMLTSLSGNSHYVYSGISIINTKTNNIVQDCVCTEVYFSKLSESQIQGYIKSGEPMDKAGSYGIQGYGGIFVEKINGCYYNVVGLPINKLYSLLGDMGVNL</sequence>
<comment type="function">
    <text evidence="3">Nucleoside triphosphate pyrophosphatase that hydrolyzes dTTP and UTP. May have a dual role in cell division arrest and in preventing the incorporation of modified nucleotides into cellular nucleic acids.</text>
</comment>
<dbReference type="SUPFAM" id="SSF52972">
    <property type="entry name" value="ITPase-like"/>
    <property type="match status" value="1"/>
</dbReference>
<dbReference type="PIRSF" id="PIRSF006305">
    <property type="entry name" value="Maf"/>
    <property type="match status" value="1"/>
</dbReference>
<dbReference type="PANTHER" id="PTHR43213:SF5">
    <property type="entry name" value="BIFUNCTIONAL DTTP_UTP PYROPHOSPHATASE_METHYLTRANSFERASE PROTEIN-RELATED"/>
    <property type="match status" value="1"/>
</dbReference>
<dbReference type="Gene3D" id="3.90.950.10">
    <property type="match status" value="1"/>
</dbReference>
<dbReference type="EC" id="3.6.1.9" evidence="3"/>
<evidence type="ECO:0000256" key="1">
    <source>
        <dbReference type="ARBA" id="ARBA00001968"/>
    </source>
</evidence>
<dbReference type="RefSeq" id="WP_406769911.1">
    <property type="nucleotide sequence ID" value="NZ_JBJHZZ010000006.1"/>
</dbReference>
<dbReference type="InterPro" id="IPR029001">
    <property type="entry name" value="ITPase-like_fam"/>
</dbReference>
<feature type="active site" description="Proton acceptor" evidence="3">
    <location>
        <position position="70"/>
    </location>
</feature>
<keyword evidence="3" id="KW-0963">Cytoplasm</keyword>
<protein>
    <recommendedName>
        <fullName evidence="3">dTTP/UTP pyrophosphatase</fullName>
        <shortName evidence="3">dTTPase/UTPase</shortName>
        <ecNumber evidence="3">3.6.1.9</ecNumber>
    </recommendedName>
    <alternativeName>
        <fullName evidence="3">Nucleoside triphosphate pyrophosphatase</fullName>
    </alternativeName>
    <alternativeName>
        <fullName evidence="3">Nucleotide pyrophosphatase</fullName>
        <shortName evidence="3">Nucleotide PPase</shortName>
    </alternativeName>
</protein>